<organism evidence="3 4">
    <name type="scientific">Methylocucumis oryzae</name>
    <dbReference type="NCBI Taxonomy" id="1632867"/>
    <lineage>
        <taxon>Bacteria</taxon>
        <taxon>Pseudomonadati</taxon>
        <taxon>Pseudomonadota</taxon>
        <taxon>Gammaproteobacteria</taxon>
        <taxon>Methylococcales</taxon>
        <taxon>Methylococcaceae</taxon>
        <taxon>Methylocucumis</taxon>
    </lineage>
</organism>
<reference evidence="3 4" key="2">
    <citation type="journal article" date="2016" name="Microb. Ecol.">
        <title>Genome Characteristics of a Novel Type I Methanotroph (Sn10-6) Isolated from a Flooded Indian Rice Field.</title>
        <authorList>
            <person name="Rahalkar M.C."/>
            <person name="Pandit P.S."/>
            <person name="Dhakephalkar P.K."/>
            <person name="Pore S."/>
            <person name="Arora P."/>
            <person name="Kapse N."/>
        </authorList>
    </citation>
    <scope>NUCLEOTIDE SEQUENCE [LARGE SCALE GENOMIC DNA]</scope>
    <source>
        <strain evidence="3 4">Sn10-6</strain>
    </source>
</reference>
<keyword evidence="2" id="KW-0812">Transmembrane</keyword>
<accession>A0A0F3IDY9</accession>
<evidence type="ECO:0000256" key="2">
    <source>
        <dbReference type="SAM" id="Phobius"/>
    </source>
</evidence>
<comment type="caution">
    <text evidence="3">The sequence shown here is derived from an EMBL/GenBank/DDBJ whole genome shotgun (WGS) entry which is preliminary data.</text>
</comment>
<evidence type="ECO:0000313" key="3">
    <source>
        <dbReference type="EMBL" id="KJV04981.1"/>
    </source>
</evidence>
<dbReference type="EMBL" id="LAJX01000355">
    <property type="protein sequence ID" value="KJV04981.1"/>
    <property type="molecule type" value="Genomic_DNA"/>
</dbReference>
<sequence>MLESFAISMTMRITLLVLIFLLVVVSVMLISNFIANRAAVRGRLDELGTPVRGTEGAACDVTEFRRAGPSSPTALSAPEFRSSIPRETNFGRG</sequence>
<protein>
    <submittedName>
        <fullName evidence="3">Uncharacterized protein</fullName>
    </submittedName>
</protein>
<keyword evidence="4" id="KW-1185">Reference proteome</keyword>
<feature type="transmembrane region" description="Helical" evidence="2">
    <location>
        <begin position="12"/>
        <end position="35"/>
    </location>
</feature>
<feature type="region of interest" description="Disordered" evidence="1">
    <location>
        <begin position="67"/>
        <end position="93"/>
    </location>
</feature>
<proteinExistence type="predicted"/>
<gene>
    <name evidence="3" type="ORF">VZ94_21480</name>
</gene>
<dbReference type="Proteomes" id="UP000033684">
    <property type="component" value="Unassembled WGS sequence"/>
</dbReference>
<evidence type="ECO:0000256" key="1">
    <source>
        <dbReference type="SAM" id="MobiDB-lite"/>
    </source>
</evidence>
<dbReference type="AlphaFoldDB" id="A0A0F3IDY9"/>
<evidence type="ECO:0000313" key="4">
    <source>
        <dbReference type="Proteomes" id="UP000033684"/>
    </source>
</evidence>
<keyword evidence="2" id="KW-0472">Membrane</keyword>
<reference evidence="4" key="1">
    <citation type="submission" date="2015-03" db="EMBL/GenBank/DDBJ databases">
        <title>Draft genome sequence of a novel methanotroph (Sn10-6) isolated from flooded ricefield rhizosphere in India.</title>
        <authorList>
            <person name="Pandit P.S."/>
            <person name="Pore S.D."/>
            <person name="Arora P."/>
            <person name="Kapse N.G."/>
            <person name="Dhakephalkar P.K."/>
            <person name="Rahalkar M.C."/>
        </authorList>
    </citation>
    <scope>NUCLEOTIDE SEQUENCE [LARGE SCALE GENOMIC DNA]</scope>
    <source>
        <strain evidence="4">Sn10-6</strain>
    </source>
</reference>
<keyword evidence="2" id="KW-1133">Transmembrane helix</keyword>
<name>A0A0F3IDY9_9GAMM</name>